<evidence type="ECO:0000313" key="2">
    <source>
        <dbReference type="EMBL" id="TCS41699.1"/>
    </source>
</evidence>
<organism evidence="2 3">
    <name type="scientific">Reinekea marinisedimentorum</name>
    <dbReference type="NCBI Taxonomy" id="230495"/>
    <lineage>
        <taxon>Bacteria</taxon>
        <taxon>Pseudomonadati</taxon>
        <taxon>Pseudomonadota</taxon>
        <taxon>Gammaproteobacteria</taxon>
        <taxon>Oceanospirillales</taxon>
        <taxon>Saccharospirillaceae</taxon>
        <taxon>Reinekea</taxon>
    </lineage>
</organism>
<feature type="transmembrane region" description="Helical" evidence="1">
    <location>
        <begin position="7"/>
        <end position="25"/>
    </location>
</feature>
<feature type="transmembrane region" description="Helical" evidence="1">
    <location>
        <begin position="228"/>
        <end position="250"/>
    </location>
</feature>
<feature type="transmembrane region" description="Helical" evidence="1">
    <location>
        <begin position="70"/>
        <end position="94"/>
    </location>
</feature>
<keyword evidence="3" id="KW-1185">Reference proteome</keyword>
<proteinExistence type="predicted"/>
<evidence type="ECO:0000256" key="1">
    <source>
        <dbReference type="SAM" id="Phobius"/>
    </source>
</evidence>
<accession>A0A4R3I8S0</accession>
<dbReference type="RefSeq" id="WP_132701131.1">
    <property type="nucleotide sequence ID" value="NZ_SLZR01000005.1"/>
</dbReference>
<keyword evidence="1" id="KW-0812">Transmembrane</keyword>
<protein>
    <recommendedName>
        <fullName evidence="4">Lysylphosphatidylglycerol synthase-like protein</fullName>
    </recommendedName>
</protein>
<dbReference type="EMBL" id="SLZR01000005">
    <property type="protein sequence ID" value="TCS41699.1"/>
    <property type="molecule type" value="Genomic_DNA"/>
</dbReference>
<dbReference type="AlphaFoldDB" id="A0A4R3I8S0"/>
<sequence length="277" mass="29546">MQRYLHKIGLVLGCTLFVVICGYSINELSAQNLTIFWPPLLLCLLIVPITMQLAILRFRYLGQSVGHKMAYSLGAGVVVWGGIANILPLPGGFMIRLGYLGQKVGFRRSTQANLMSACIWFFAASLAAASFAWQILDPRLSWGIGVFCLCCFIAIWVFRLRCDAQFSVVVIIIVLQLLQTILNVMRTVLIAACLGVSLPAAVAALMALTGATAVASGIFPSGIGVAELLASGLTSVLGYSAAVGAALAALNRLLDWLGFVLFIPLAGKPDTKAVSHE</sequence>
<name>A0A4R3I8S0_9GAMM</name>
<evidence type="ECO:0008006" key="4">
    <source>
        <dbReference type="Google" id="ProtNLM"/>
    </source>
</evidence>
<dbReference type="OrthoDB" id="1466660at2"/>
<keyword evidence="1" id="KW-1133">Transmembrane helix</keyword>
<feature type="transmembrane region" description="Helical" evidence="1">
    <location>
        <begin position="37"/>
        <end position="58"/>
    </location>
</feature>
<evidence type="ECO:0000313" key="3">
    <source>
        <dbReference type="Proteomes" id="UP000295793"/>
    </source>
</evidence>
<reference evidence="2 3" key="1">
    <citation type="submission" date="2019-03" db="EMBL/GenBank/DDBJ databases">
        <title>Genomic Encyclopedia of Archaeal and Bacterial Type Strains, Phase II (KMG-II): from individual species to whole genera.</title>
        <authorList>
            <person name="Goeker M."/>
        </authorList>
    </citation>
    <scope>NUCLEOTIDE SEQUENCE [LARGE SCALE GENOMIC DNA]</scope>
    <source>
        <strain evidence="2 3">DSM 15388</strain>
    </source>
</reference>
<feature type="transmembrane region" description="Helical" evidence="1">
    <location>
        <begin position="164"/>
        <end position="182"/>
    </location>
</feature>
<comment type="caution">
    <text evidence="2">The sequence shown here is derived from an EMBL/GenBank/DDBJ whole genome shotgun (WGS) entry which is preliminary data.</text>
</comment>
<dbReference type="Proteomes" id="UP000295793">
    <property type="component" value="Unassembled WGS sequence"/>
</dbReference>
<keyword evidence="1" id="KW-0472">Membrane</keyword>
<gene>
    <name evidence="2" type="ORF">BCF53_105126</name>
</gene>
<feature type="transmembrane region" description="Helical" evidence="1">
    <location>
        <begin position="114"/>
        <end position="133"/>
    </location>
</feature>
<feature type="transmembrane region" description="Helical" evidence="1">
    <location>
        <begin position="140"/>
        <end position="158"/>
    </location>
</feature>